<dbReference type="InterPro" id="IPR050509">
    <property type="entry name" value="CoA-transferase_III"/>
</dbReference>
<dbReference type="InterPro" id="IPR023606">
    <property type="entry name" value="CoA-Trfase_III_dom_1_sf"/>
</dbReference>
<dbReference type="InterPro" id="IPR003673">
    <property type="entry name" value="CoA-Trfase_fam_III"/>
</dbReference>
<reference evidence="2 3" key="1">
    <citation type="submission" date="2017-01" db="EMBL/GenBank/DDBJ databases">
        <authorList>
            <person name="Mah S.A."/>
            <person name="Swanson W.J."/>
            <person name="Moy G.W."/>
            <person name="Vacquier V.D."/>
        </authorList>
    </citation>
    <scope>NUCLEOTIDE SEQUENCE [LARGE SCALE GENOMIC DNA]</scope>
    <source>
        <strain evidence="2 3">DSM 26375</strain>
    </source>
</reference>
<dbReference type="PANTHER" id="PTHR48228:SF5">
    <property type="entry name" value="ALPHA-METHYLACYL-COA RACEMASE"/>
    <property type="match status" value="1"/>
</dbReference>
<keyword evidence="3" id="KW-1185">Reference proteome</keyword>
<dbReference type="AlphaFoldDB" id="A0A1N7Q5J2"/>
<name>A0A1N7Q5J2_9RHOB</name>
<dbReference type="Pfam" id="PF02515">
    <property type="entry name" value="CoA_transf_3"/>
    <property type="match status" value="1"/>
</dbReference>
<dbReference type="STRING" id="1086013.SAMN05421774_107112"/>
<dbReference type="RefSeq" id="WP_076533190.1">
    <property type="nucleotide sequence ID" value="NZ_BMEH01000007.1"/>
</dbReference>
<proteinExistence type="predicted"/>
<gene>
    <name evidence="2" type="ORF">SAMN05421774_107112</name>
</gene>
<dbReference type="OrthoDB" id="7208981at2"/>
<evidence type="ECO:0000256" key="1">
    <source>
        <dbReference type="SAM" id="MobiDB-lite"/>
    </source>
</evidence>
<protein>
    <submittedName>
        <fullName evidence="2">Crotonobetainyl-CoA:carnitine CoA-transferase CaiB</fullName>
    </submittedName>
</protein>
<evidence type="ECO:0000313" key="2">
    <source>
        <dbReference type="EMBL" id="SIT18076.1"/>
    </source>
</evidence>
<dbReference type="Proteomes" id="UP000186141">
    <property type="component" value="Unassembled WGS sequence"/>
</dbReference>
<organism evidence="2 3">
    <name type="scientific">Gemmobacter megaterium</name>
    <dbReference type="NCBI Taxonomy" id="1086013"/>
    <lineage>
        <taxon>Bacteria</taxon>
        <taxon>Pseudomonadati</taxon>
        <taxon>Pseudomonadota</taxon>
        <taxon>Alphaproteobacteria</taxon>
        <taxon>Rhodobacterales</taxon>
        <taxon>Paracoccaceae</taxon>
        <taxon>Gemmobacter</taxon>
    </lineage>
</organism>
<dbReference type="Gene3D" id="3.30.1540.10">
    <property type="entry name" value="formyl-coa transferase, domain 3"/>
    <property type="match status" value="1"/>
</dbReference>
<keyword evidence="2" id="KW-0808">Transferase</keyword>
<dbReference type="PANTHER" id="PTHR48228">
    <property type="entry name" value="SUCCINYL-COA--D-CITRAMALATE COA-TRANSFERASE"/>
    <property type="match status" value="1"/>
</dbReference>
<dbReference type="Gene3D" id="3.40.50.10540">
    <property type="entry name" value="Crotonobetainyl-coa:carnitine coa-transferase, domain 1"/>
    <property type="match status" value="1"/>
</dbReference>
<dbReference type="SUPFAM" id="SSF89796">
    <property type="entry name" value="CoA-transferase family III (CaiB/BaiF)"/>
    <property type="match status" value="1"/>
</dbReference>
<sequence length="380" mass="39098">MTGPLAGLKFVEMVGIGPGPFAAMVLADLGAEVLRIDRLVPSGNGIERPVDCDFAARGRASVALDLKQSEAVELVLDLIAQADGLIEGFRPGVMERLGLGPDPCLARNPRLAYGRLTGWGQTGPLAPTAGHDLTYLAQTGVLDRLGRAEGPPVPPMNLLGDFAGGSLMMVIGLLAAIQSARATGQGQVVDAAIVDGVSLLATPLLGLIAAGIHSGGRGENLLDTGAPHYDSYICACGGYLAIAPIETKFRNELLAGLGFEPTTFPDVTDRANWPAARARIAGRIASRTRDDWAAIFAGTDACAAPVLTFAQAQAHPAALERQAWITVAGHAQPAPAPRFSATPSGTPSAPQPRGAGTAALGGWGISEHRRAALRAAGILL</sequence>
<evidence type="ECO:0000313" key="3">
    <source>
        <dbReference type="Proteomes" id="UP000186141"/>
    </source>
</evidence>
<accession>A0A1N7Q5J2</accession>
<dbReference type="EMBL" id="FTOT01000007">
    <property type="protein sequence ID" value="SIT18076.1"/>
    <property type="molecule type" value="Genomic_DNA"/>
</dbReference>
<dbReference type="InterPro" id="IPR044855">
    <property type="entry name" value="CoA-Trfase_III_dom3_sf"/>
</dbReference>
<dbReference type="GO" id="GO:0016740">
    <property type="term" value="F:transferase activity"/>
    <property type="evidence" value="ECO:0007669"/>
    <property type="project" value="UniProtKB-KW"/>
</dbReference>
<feature type="region of interest" description="Disordered" evidence="1">
    <location>
        <begin position="334"/>
        <end position="361"/>
    </location>
</feature>